<accession>A0ACC1SCT0</accession>
<evidence type="ECO:0000313" key="1">
    <source>
        <dbReference type="EMBL" id="KAJ3536887.1"/>
    </source>
</evidence>
<organism evidence="1 2">
    <name type="scientific">Fusarium decemcellulare</name>
    <dbReference type="NCBI Taxonomy" id="57161"/>
    <lineage>
        <taxon>Eukaryota</taxon>
        <taxon>Fungi</taxon>
        <taxon>Dikarya</taxon>
        <taxon>Ascomycota</taxon>
        <taxon>Pezizomycotina</taxon>
        <taxon>Sordariomycetes</taxon>
        <taxon>Hypocreomycetidae</taxon>
        <taxon>Hypocreales</taxon>
        <taxon>Nectriaceae</taxon>
        <taxon>Fusarium</taxon>
        <taxon>Fusarium decemcellulare species complex</taxon>
    </lineage>
</organism>
<comment type="caution">
    <text evidence="1">The sequence shown here is derived from an EMBL/GenBank/DDBJ whole genome shotgun (WGS) entry which is preliminary data.</text>
</comment>
<dbReference type="Proteomes" id="UP001148629">
    <property type="component" value="Unassembled WGS sequence"/>
</dbReference>
<sequence>MIYSLDDPRLLQMAEARRQGPRVQTHHATLYIIIQRPAPSSRYLWSFSIFDDVSGTWRTFGAQTVNPGEPCKLKARNGDPGQDGMGYIPLSRILSEWVPEVYERCRLIGVSEEIDEVKASQRYVRDLCSHLLEEGIIEDFEFESVFSELDRFDCPGESNYEEPPSPWARTTR</sequence>
<protein>
    <submittedName>
        <fullName evidence="1">Uncharacterized protein</fullName>
    </submittedName>
</protein>
<name>A0ACC1SCT0_9HYPO</name>
<reference evidence="1" key="1">
    <citation type="submission" date="2022-08" db="EMBL/GenBank/DDBJ databases">
        <title>Genome Sequence of Fusarium decemcellulare.</title>
        <authorList>
            <person name="Buettner E."/>
        </authorList>
    </citation>
    <scope>NUCLEOTIDE SEQUENCE</scope>
    <source>
        <strain evidence="1">Babe19</strain>
    </source>
</reference>
<proteinExistence type="predicted"/>
<evidence type="ECO:0000313" key="2">
    <source>
        <dbReference type="Proteomes" id="UP001148629"/>
    </source>
</evidence>
<dbReference type="EMBL" id="JANRMS010000612">
    <property type="protein sequence ID" value="KAJ3536887.1"/>
    <property type="molecule type" value="Genomic_DNA"/>
</dbReference>
<keyword evidence="2" id="KW-1185">Reference proteome</keyword>
<gene>
    <name evidence="1" type="ORF">NM208_g6535</name>
</gene>